<organism evidence="1 2">
    <name type="scientific">Muriicola soli</name>
    <dbReference type="NCBI Taxonomy" id="2507538"/>
    <lineage>
        <taxon>Bacteria</taxon>
        <taxon>Pseudomonadati</taxon>
        <taxon>Bacteroidota</taxon>
        <taxon>Flavobacteriia</taxon>
        <taxon>Flavobacteriales</taxon>
        <taxon>Flavobacteriaceae</taxon>
        <taxon>Muriicola</taxon>
    </lineage>
</organism>
<sequence>MHFLLRNYVRRVLIIGTPGLFLFLGSCEGLFKSEPENTPLARVGNEYLYREDIESILNAQLNEQDSTSLVTNYINNWAVKQLLFSKAQINLTEEQIASFERLVANYRVDLFTRAYKEALVLRGEDTTVTDLQLRQFYEKEKENFILKEKILQLRFVQLPKQFLNKDAVVKRLNEFNEEDQVFLDSIGVQFTKLNFNDSLWIPLTRIIQEIPPLTYENEGRYLKKSQFFEMEDSLGVYLGKISDIRDINEIAPLSYIKPTLRQVLLNRRKLDFLNRLETELLDEAVKQNEFEIYEKD</sequence>
<keyword evidence="1" id="KW-0413">Isomerase</keyword>
<dbReference type="PROSITE" id="PS51257">
    <property type="entry name" value="PROKAR_LIPOPROTEIN"/>
    <property type="match status" value="1"/>
</dbReference>
<dbReference type="RefSeq" id="WP_129602793.1">
    <property type="nucleotide sequence ID" value="NZ_CP035544.1"/>
</dbReference>
<evidence type="ECO:0000313" key="1">
    <source>
        <dbReference type="EMBL" id="QBA63625.1"/>
    </source>
</evidence>
<dbReference type="OrthoDB" id="9785180at2"/>
<dbReference type="Proteomes" id="UP000290889">
    <property type="component" value="Chromosome"/>
</dbReference>
<dbReference type="KEGG" id="mur:EQY75_03095"/>
<proteinExistence type="predicted"/>
<name>A0A411E7E6_9FLAO</name>
<dbReference type="EMBL" id="CP035544">
    <property type="protein sequence ID" value="QBA63625.1"/>
    <property type="molecule type" value="Genomic_DNA"/>
</dbReference>
<protein>
    <submittedName>
        <fullName evidence="1">Peptidyl-prolyl cis-trans isomerase</fullName>
    </submittedName>
</protein>
<keyword evidence="2" id="KW-1185">Reference proteome</keyword>
<dbReference type="AlphaFoldDB" id="A0A411E7E6"/>
<gene>
    <name evidence="1" type="ORF">EQY75_03095</name>
</gene>
<dbReference type="GO" id="GO:0016853">
    <property type="term" value="F:isomerase activity"/>
    <property type="evidence" value="ECO:0007669"/>
    <property type="project" value="UniProtKB-KW"/>
</dbReference>
<accession>A0A411E7E6</accession>
<evidence type="ECO:0000313" key="2">
    <source>
        <dbReference type="Proteomes" id="UP000290889"/>
    </source>
</evidence>
<reference evidence="1 2" key="1">
    <citation type="submission" date="2019-01" db="EMBL/GenBank/DDBJ databases">
        <title>Muriicola soli sp. nov., isolated from soil.</title>
        <authorList>
            <person name="Kang H.J."/>
            <person name="Kim S.B."/>
        </authorList>
    </citation>
    <scope>NUCLEOTIDE SEQUENCE [LARGE SCALE GENOMIC DNA]</scope>
    <source>
        <strain evidence="1 2">MMS17-SY002</strain>
    </source>
</reference>